<dbReference type="STRING" id="1051890.A0A3N4LHF3"/>
<protein>
    <submittedName>
        <fullName evidence="1">Uncharacterized protein</fullName>
    </submittedName>
</protein>
<dbReference type="EMBL" id="ML121566">
    <property type="protein sequence ID" value="RPB20872.1"/>
    <property type="molecule type" value="Genomic_DNA"/>
</dbReference>
<accession>A0A3N4LHF3</accession>
<dbReference type="GO" id="GO:0005634">
    <property type="term" value="C:nucleus"/>
    <property type="evidence" value="ECO:0007669"/>
    <property type="project" value="TreeGrafter"/>
</dbReference>
<dbReference type="AlphaFoldDB" id="A0A3N4LHF3"/>
<dbReference type="Pfam" id="PF10294">
    <property type="entry name" value="Methyltransf_16"/>
    <property type="match status" value="1"/>
</dbReference>
<reference evidence="1 2" key="1">
    <citation type="journal article" date="2018" name="Nat. Ecol. Evol.">
        <title>Pezizomycetes genomes reveal the molecular basis of ectomycorrhizal truffle lifestyle.</title>
        <authorList>
            <person name="Murat C."/>
            <person name="Payen T."/>
            <person name="Noel B."/>
            <person name="Kuo A."/>
            <person name="Morin E."/>
            <person name="Chen J."/>
            <person name="Kohler A."/>
            <person name="Krizsan K."/>
            <person name="Balestrini R."/>
            <person name="Da Silva C."/>
            <person name="Montanini B."/>
            <person name="Hainaut M."/>
            <person name="Levati E."/>
            <person name="Barry K.W."/>
            <person name="Belfiori B."/>
            <person name="Cichocki N."/>
            <person name="Clum A."/>
            <person name="Dockter R.B."/>
            <person name="Fauchery L."/>
            <person name="Guy J."/>
            <person name="Iotti M."/>
            <person name="Le Tacon F."/>
            <person name="Lindquist E.A."/>
            <person name="Lipzen A."/>
            <person name="Malagnac F."/>
            <person name="Mello A."/>
            <person name="Molinier V."/>
            <person name="Miyauchi S."/>
            <person name="Poulain J."/>
            <person name="Riccioni C."/>
            <person name="Rubini A."/>
            <person name="Sitrit Y."/>
            <person name="Splivallo R."/>
            <person name="Traeger S."/>
            <person name="Wang M."/>
            <person name="Zifcakova L."/>
            <person name="Wipf D."/>
            <person name="Zambonelli A."/>
            <person name="Paolocci F."/>
            <person name="Nowrousian M."/>
            <person name="Ottonello S."/>
            <person name="Baldrian P."/>
            <person name="Spatafora J.W."/>
            <person name="Henrissat B."/>
            <person name="Nagy L.G."/>
            <person name="Aury J.M."/>
            <person name="Wincker P."/>
            <person name="Grigoriev I.V."/>
            <person name="Bonfante P."/>
            <person name="Martin F.M."/>
        </authorList>
    </citation>
    <scope>NUCLEOTIDE SEQUENCE [LARGE SCALE GENOMIC DNA]</scope>
    <source>
        <strain evidence="1 2">ATCC MYA-4762</strain>
    </source>
</reference>
<dbReference type="OrthoDB" id="5333755at2759"/>
<dbReference type="GO" id="GO:0008757">
    <property type="term" value="F:S-adenosylmethionine-dependent methyltransferase activity"/>
    <property type="evidence" value="ECO:0007669"/>
    <property type="project" value="UniProtKB-ARBA"/>
</dbReference>
<dbReference type="InterPro" id="IPR029063">
    <property type="entry name" value="SAM-dependent_MTases_sf"/>
</dbReference>
<dbReference type="Proteomes" id="UP000267821">
    <property type="component" value="Unassembled WGS sequence"/>
</dbReference>
<dbReference type="PANTHER" id="PTHR14614:SF162">
    <property type="entry name" value="EXPRESSED PROTEIN"/>
    <property type="match status" value="1"/>
</dbReference>
<name>A0A3N4LHF3_9PEZI</name>
<dbReference type="PANTHER" id="PTHR14614">
    <property type="entry name" value="HEPATOCELLULAR CARCINOMA-ASSOCIATED ANTIGEN"/>
    <property type="match status" value="1"/>
</dbReference>
<organism evidence="1 2">
    <name type="scientific">Terfezia boudieri ATCC MYA-4762</name>
    <dbReference type="NCBI Taxonomy" id="1051890"/>
    <lineage>
        <taxon>Eukaryota</taxon>
        <taxon>Fungi</taxon>
        <taxon>Dikarya</taxon>
        <taxon>Ascomycota</taxon>
        <taxon>Pezizomycotina</taxon>
        <taxon>Pezizomycetes</taxon>
        <taxon>Pezizales</taxon>
        <taxon>Pezizaceae</taxon>
        <taxon>Terfezia</taxon>
    </lineage>
</organism>
<sequence>MATERFVIQPASDTKELSVLRHPLNLLDSSWHVASLSQRSGSHPRESPQSANAGYGTTLWLSSQLLALYLTDLYGHGSKKQNRKLKAVELGSGIGLAALVLASDVVATDLPVVISQVLEKNIETHLELIEMLVACRLPRISGIEPGKIDVKVRDWTVDIFLSLERRDVGVVDGALQQARELGFACEMIRTRKLTKLMKKAGVFCTAEPHQEHQSGRESCDELLLHKINQQRRGLGLWDGVEIWRLQLKPDTCGKISRQLEQYIPSAI</sequence>
<dbReference type="GO" id="GO:0005737">
    <property type="term" value="C:cytoplasm"/>
    <property type="evidence" value="ECO:0007669"/>
    <property type="project" value="TreeGrafter"/>
</dbReference>
<gene>
    <name evidence="1" type="ORF">L211DRAFT_487659</name>
</gene>
<dbReference type="Gene3D" id="3.40.50.150">
    <property type="entry name" value="Vaccinia Virus protein VP39"/>
    <property type="match status" value="1"/>
</dbReference>
<evidence type="ECO:0000313" key="2">
    <source>
        <dbReference type="Proteomes" id="UP000267821"/>
    </source>
</evidence>
<evidence type="ECO:0000313" key="1">
    <source>
        <dbReference type="EMBL" id="RPB20872.1"/>
    </source>
</evidence>
<dbReference type="InterPro" id="IPR019410">
    <property type="entry name" value="Methyltransf_16"/>
</dbReference>
<dbReference type="InParanoid" id="A0A3N4LHF3"/>
<proteinExistence type="predicted"/>
<keyword evidence="2" id="KW-1185">Reference proteome</keyword>